<dbReference type="Pfam" id="PF01425">
    <property type="entry name" value="Amidase"/>
    <property type="match status" value="1"/>
</dbReference>
<accession>A0A6J3LUY6</accession>
<protein>
    <submittedName>
        <fullName evidence="4">Amidase signature enzyme</fullName>
    </submittedName>
</protein>
<name>A0A6J3LUY6_9PEZI</name>
<reference evidence="4" key="3">
    <citation type="submission" date="2025-08" db="UniProtKB">
        <authorList>
            <consortium name="RefSeq"/>
        </authorList>
    </citation>
    <scope>IDENTIFICATION</scope>
    <source>
        <strain evidence="4">CBS 342.82</strain>
    </source>
</reference>
<gene>
    <name evidence="4" type="ORF">K489DRAFT_412892</name>
</gene>
<dbReference type="GeneID" id="54365782"/>
<feature type="region of interest" description="Disordered" evidence="1">
    <location>
        <begin position="422"/>
        <end position="449"/>
    </location>
</feature>
<evidence type="ECO:0000313" key="3">
    <source>
        <dbReference type="Proteomes" id="UP000504637"/>
    </source>
</evidence>
<dbReference type="InterPro" id="IPR023631">
    <property type="entry name" value="Amidase_dom"/>
</dbReference>
<evidence type="ECO:0000313" key="4">
    <source>
        <dbReference type="RefSeq" id="XP_033456617.1"/>
    </source>
</evidence>
<proteinExistence type="predicted"/>
<dbReference type="SUPFAM" id="SSF75304">
    <property type="entry name" value="Amidase signature (AS) enzymes"/>
    <property type="match status" value="1"/>
</dbReference>
<keyword evidence="3" id="KW-1185">Reference proteome</keyword>
<dbReference type="PANTHER" id="PTHR42678:SF34">
    <property type="entry name" value="OS04G0183300 PROTEIN"/>
    <property type="match status" value="1"/>
</dbReference>
<reference evidence="4" key="1">
    <citation type="submission" date="2020-01" db="EMBL/GenBank/DDBJ databases">
        <authorList>
            <consortium name="DOE Joint Genome Institute"/>
            <person name="Haridas S."/>
            <person name="Albert R."/>
            <person name="Binder M."/>
            <person name="Bloem J."/>
            <person name="Labutti K."/>
            <person name="Salamov A."/>
            <person name="Andreopoulos B."/>
            <person name="Baker S.E."/>
            <person name="Barry K."/>
            <person name="Bills G."/>
            <person name="Bluhm B.H."/>
            <person name="Cannon C."/>
            <person name="Castanera R."/>
            <person name="Culley D.E."/>
            <person name="Daum C."/>
            <person name="Ezra D."/>
            <person name="Gonzalez J.B."/>
            <person name="Henrissat B."/>
            <person name="Kuo A."/>
            <person name="Liang C."/>
            <person name="Lipzen A."/>
            <person name="Lutzoni F."/>
            <person name="Magnuson J."/>
            <person name="Mondo S."/>
            <person name="Nolan M."/>
            <person name="Ohm R."/>
            <person name="Pangilinan J."/>
            <person name="Park H.-J."/>
            <person name="Ramirez L."/>
            <person name="Alfaro M."/>
            <person name="Sun H."/>
            <person name="Tritt A."/>
            <person name="Yoshinaga Y."/>
            <person name="Zwiers L.-H."/>
            <person name="Turgeon B.G."/>
            <person name="Goodwin S.B."/>
            <person name="Spatafora J.W."/>
            <person name="Crous P.W."/>
            <person name="Grigoriev I.V."/>
        </authorList>
    </citation>
    <scope>NUCLEOTIDE SEQUENCE</scope>
    <source>
        <strain evidence="4">CBS 342.82</strain>
    </source>
</reference>
<dbReference type="PANTHER" id="PTHR42678">
    <property type="entry name" value="AMIDASE"/>
    <property type="match status" value="1"/>
</dbReference>
<feature type="domain" description="Amidase" evidence="2">
    <location>
        <begin position="58"/>
        <end position="378"/>
    </location>
</feature>
<dbReference type="Gene3D" id="3.90.1300.10">
    <property type="entry name" value="Amidase signature (AS) domain"/>
    <property type="match status" value="1"/>
</dbReference>
<dbReference type="RefSeq" id="XP_033456617.1">
    <property type="nucleotide sequence ID" value="XM_033607983.1"/>
</dbReference>
<dbReference type="OrthoDB" id="566138at2759"/>
<sequence>MNTNPARRANILTATASELQAHLTFGRFTSVDLVRLCRQHILYHDGYLRAMISQAPGETVLTRARLLDDERKQGKVRGPLHGLPIVVKDNIATHPSLGMKTTAGNFALAESVVKRNAEVIDLELSGFKGEGVPSGWSAVGGQANSAYMPEGLQEEDIPVGHTNPSGSSTGSATSVSAGYAPFSLGTESSGSLVSPANRAALYTLRTHGLVSTKGVVPISTTFDAVGPIAKSVEDLVNLFQVMVGPQTAESLQLQKSLATDWSDCNVATLNPQQWIRHPKPAPEPDMVTRQMIYEINDAYARIRRLSKGYHHHVNLPPAENYWIDDKSATWHLMQAEFPSALNAYLSDELEESPVRSLQELIDWNTAHGEIELPAGKGDQSHLISAAATTSDAAEITAMRDKLRGQAATLALDPLFANLSLPPINHHHHHNKPTTATTKAKEEEEERQENHRYRLDALLGPADSALPDYAAAAGYAIATLPLGRFHPRLGRPGANGGGRPYGLVAIGAPGADGLRRLVKVASAWEASWQARAVPDLEGLPHRRTV</sequence>
<dbReference type="AlphaFoldDB" id="A0A6J3LUY6"/>
<evidence type="ECO:0000259" key="2">
    <source>
        <dbReference type="Pfam" id="PF01425"/>
    </source>
</evidence>
<dbReference type="Proteomes" id="UP000504637">
    <property type="component" value="Unplaced"/>
</dbReference>
<reference evidence="4" key="2">
    <citation type="submission" date="2020-04" db="EMBL/GenBank/DDBJ databases">
        <authorList>
            <consortium name="NCBI Genome Project"/>
        </authorList>
    </citation>
    <scope>NUCLEOTIDE SEQUENCE</scope>
    <source>
        <strain evidence="4">CBS 342.82</strain>
    </source>
</reference>
<organism evidence="4">
    <name type="scientific">Dissoconium aciculare CBS 342.82</name>
    <dbReference type="NCBI Taxonomy" id="1314786"/>
    <lineage>
        <taxon>Eukaryota</taxon>
        <taxon>Fungi</taxon>
        <taxon>Dikarya</taxon>
        <taxon>Ascomycota</taxon>
        <taxon>Pezizomycotina</taxon>
        <taxon>Dothideomycetes</taxon>
        <taxon>Dothideomycetidae</taxon>
        <taxon>Mycosphaerellales</taxon>
        <taxon>Dissoconiaceae</taxon>
        <taxon>Dissoconium</taxon>
    </lineage>
</organism>
<dbReference type="InterPro" id="IPR036928">
    <property type="entry name" value="AS_sf"/>
</dbReference>
<evidence type="ECO:0000256" key="1">
    <source>
        <dbReference type="SAM" id="MobiDB-lite"/>
    </source>
</evidence>